<dbReference type="STRING" id="1029756.W911_14820"/>
<feature type="domain" description="MacB-like periplasmic core" evidence="9">
    <location>
        <begin position="33"/>
        <end position="239"/>
    </location>
</feature>
<dbReference type="PANTHER" id="PTHR43738">
    <property type="entry name" value="ABC TRANSPORTER, MEMBRANE PROTEIN"/>
    <property type="match status" value="1"/>
</dbReference>
<evidence type="ECO:0000259" key="8">
    <source>
        <dbReference type="Pfam" id="PF02687"/>
    </source>
</evidence>
<dbReference type="InterPro" id="IPR003838">
    <property type="entry name" value="ABC3_permease_C"/>
</dbReference>
<organism evidence="10 11">
    <name type="scientific">Hyphomicrobium nitrativorans NL23</name>
    <dbReference type="NCBI Taxonomy" id="1029756"/>
    <lineage>
        <taxon>Bacteria</taxon>
        <taxon>Pseudomonadati</taxon>
        <taxon>Pseudomonadota</taxon>
        <taxon>Alphaproteobacteria</taxon>
        <taxon>Hyphomicrobiales</taxon>
        <taxon>Hyphomicrobiaceae</taxon>
        <taxon>Hyphomicrobium</taxon>
    </lineage>
</organism>
<gene>
    <name evidence="10" type="ORF">W911_14820</name>
</gene>
<sequence length="392" mass="42406">MSKRNAAAGKGKVIKMAPKIAYRNLFHDRMSLIVTLVGIVFSVVLVAIEVGLYKGSENKIATVLDKAPADLWIVPYGTKSFDDPSLLIGHEKYAALSTPGVQYAEDMIVSFSSWRKPAGGKKSFILIGLDWPNGGTRPWSLEEGAVEDLQLPNAVAVDRSYFEDLGIEGRGDYAEINNHRIQVTAVTKGIRSFTTLPYIFTPITTARKFVGASAVQATYVLVRLEKGADVNAVRQALETRLTGAEVLTHDEFTRRSINYWMFSTGAGLALITGMVLGAIVGVVIVAQTLYASTKDHLNEFATLRALGASASYIHAVILIQALLSAVLGYAAGMLLAMLAIYRLSIRVPTLTIVMTPTIAAYLFALTVGMCVFAAITAIRKVTRIDPAGVFNR</sequence>
<keyword evidence="6 7" id="KW-0472">Membrane</keyword>
<evidence type="ECO:0000256" key="1">
    <source>
        <dbReference type="ARBA" id="ARBA00004651"/>
    </source>
</evidence>
<evidence type="ECO:0000259" key="9">
    <source>
        <dbReference type="Pfam" id="PF12704"/>
    </source>
</evidence>
<dbReference type="PANTHER" id="PTHR43738:SF1">
    <property type="entry name" value="HEMIN TRANSPORT SYSTEM PERMEASE PROTEIN HRTB-RELATED"/>
    <property type="match status" value="1"/>
</dbReference>
<evidence type="ECO:0000256" key="3">
    <source>
        <dbReference type="ARBA" id="ARBA00022475"/>
    </source>
</evidence>
<dbReference type="PIRSF" id="PIRSF031773">
    <property type="entry name" value="DevC"/>
    <property type="match status" value="1"/>
</dbReference>
<accession>V5SHF8</accession>
<dbReference type="PATRIC" id="fig|1029756.8.peg.3086"/>
<feature type="transmembrane region" description="Helical" evidence="7">
    <location>
        <begin position="312"/>
        <end position="341"/>
    </location>
</feature>
<feature type="domain" description="ABC3 transporter permease C-terminal" evidence="8">
    <location>
        <begin position="273"/>
        <end position="386"/>
    </location>
</feature>
<keyword evidence="4 7" id="KW-0812">Transmembrane</keyword>
<dbReference type="Pfam" id="PF12704">
    <property type="entry name" value="MacB_PCD"/>
    <property type="match status" value="1"/>
</dbReference>
<keyword evidence="3" id="KW-1003">Cell membrane</keyword>
<keyword evidence="2" id="KW-0813">Transport</keyword>
<comment type="subcellular location">
    <subcellularLocation>
        <location evidence="1">Cell membrane</location>
        <topology evidence="1">Multi-pass membrane protein</topology>
    </subcellularLocation>
</comment>
<feature type="transmembrane region" description="Helical" evidence="7">
    <location>
        <begin position="353"/>
        <end position="378"/>
    </location>
</feature>
<evidence type="ECO:0000256" key="4">
    <source>
        <dbReference type="ARBA" id="ARBA00022692"/>
    </source>
</evidence>
<dbReference type="InterPro" id="IPR051125">
    <property type="entry name" value="ABC-4/HrtB_transporter"/>
</dbReference>
<dbReference type="RefSeq" id="WP_023788271.1">
    <property type="nucleotide sequence ID" value="NC_022997.1"/>
</dbReference>
<evidence type="ECO:0000256" key="6">
    <source>
        <dbReference type="ARBA" id="ARBA00023136"/>
    </source>
</evidence>
<dbReference type="AlphaFoldDB" id="V5SHF8"/>
<dbReference type="EMBL" id="CP006912">
    <property type="protein sequence ID" value="AHB49374.1"/>
    <property type="molecule type" value="Genomic_DNA"/>
</dbReference>
<feature type="transmembrane region" description="Helical" evidence="7">
    <location>
        <begin position="32"/>
        <end position="52"/>
    </location>
</feature>
<reference evidence="10 11" key="1">
    <citation type="journal article" date="2014" name="Genome Announc.">
        <title>Complete Genome Sequence of Hyphomicrobium nitrativorans Strain NL23, a Denitrifying Bacterium Isolated from Biofilm of a Methanol-Fed Denitrification System Treating Seawater at the Montreal Biodome.</title>
        <authorList>
            <person name="Martineau C."/>
            <person name="Villeneuve C."/>
            <person name="Mauffrey F."/>
            <person name="Villemur R."/>
        </authorList>
    </citation>
    <scope>NUCLEOTIDE SEQUENCE [LARGE SCALE GENOMIC DNA]</scope>
    <source>
        <strain evidence="10">NL23</strain>
    </source>
</reference>
<feature type="transmembrane region" description="Helical" evidence="7">
    <location>
        <begin position="259"/>
        <end position="292"/>
    </location>
</feature>
<protein>
    <submittedName>
        <fullName evidence="10">Multidrug ABC transporter substrate-binding protein</fullName>
    </submittedName>
</protein>
<dbReference type="GO" id="GO:0005886">
    <property type="term" value="C:plasma membrane"/>
    <property type="evidence" value="ECO:0007669"/>
    <property type="project" value="UniProtKB-SubCell"/>
</dbReference>
<keyword evidence="11" id="KW-1185">Reference proteome</keyword>
<evidence type="ECO:0000256" key="7">
    <source>
        <dbReference type="SAM" id="Phobius"/>
    </source>
</evidence>
<dbReference type="Proteomes" id="UP000018542">
    <property type="component" value="Chromosome"/>
</dbReference>
<dbReference type="InterPro" id="IPR025857">
    <property type="entry name" value="MacB_PCD"/>
</dbReference>
<dbReference type="InterPro" id="IPR005891">
    <property type="entry name" value="DevC"/>
</dbReference>
<proteinExistence type="predicted"/>
<dbReference type="HOGENOM" id="CLU_000604_8_9_5"/>
<evidence type="ECO:0000256" key="2">
    <source>
        <dbReference type="ARBA" id="ARBA00022448"/>
    </source>
</evidence>
<evidence type="ECO:0000313" key="10">
    <source>
        <dbReference type="EMBL" id="AHB49374.1"/>
    </source>
</evidence>
<dbReference type="Pfam" id="PF02687">
    <property type="entry name" value="FtsX"/>
    <property type="match status" value="1"/>
</dbReference>
<evidence type="ECO:0000313" key="11">
    <source>
        <dbReference type="Proteomes" id="UP000018542"/>
    </source>
</evidence>
<name>V5SHF8_9HYPH</name>
<dbReference type="KEGG" id="hni:W911_14820"/>
<evidence type="ECO:0000256" key="5">
    <source>
        <dbReference type="ARBA" id="ARBA00022989"/>
    </source>
</evidence>
<keyword evidence="5 7" id="KW-1133">Transmembrane helix</keyword>